<dbReference type="Proteomes" id="UP000187209">
    <property type="component" value="Unassembled WGS sequence"/>
</dbReference>
<reference evidence="1 2" key="1">
    <citation type="submission" date="2016-11" db="EMBL/GenBank/DDBJ databases">
        <title>The macronuclear genome of Stentor coeruleus: a giant cell with tiny introns.</title>
        <authorList>
            <person name="Slabodnick M."/>
            <person name="Ruby J.G."/>
            <person name="Reiff S.B."/>
            <person name="Swart E.C."/>
            <person name="Gosai S."/>
            <person name="Prabakaran S."/>
            <person name="Witkowska E."/>
            <person name="Larue G.E."/>
            <person name="Fisher S."/>
            <person name="Freeman R.M."/>
            <person name="Gunawardena J."/>
            <person name="Chu W."/>
            <person name="Stover N.A."/>
            <person name="Gregory B.D."/>
            <person name="Nowacki M."/>
            <person name="Derisi J."/>
            <person name="Roy S.W."/>
            <person name="Marshall W.F."/>
            <person name="Sood P."/>
        </authorList>
    </citation>
    <scope>NUCLEOTIDE SEQUENCE [LARGE SCALE GENOMIC DNA]</scope>
    <source>
        <strain evidence="1">WM001</strain>
    </source>
</reference>
<keyword evidence="2" id="KW-1185">Reference proteome</keyword>
<dbReference type="AlphaFoldDB" id="A0A1R2C0J0"/>
<protein>
    <submittedName>
        <fullName evidence="1">Uncharacterized protein</fullName>
    </submittedName>
</protein>
<proteinExistence type="predicted"/>
<dbReference type="EMBL" id="MPUH01000337">
    <property type="protein sequence ID" value="OMJ82526.1"/>
    <property type="molecule type" value="Genomic_DNA"/>
</dbReference>
<comment type="caution">
    <text evidence="1">The sequence shown here is derived from an EMBL/GenBank/DDBJ whole genome shotgun (WGS) entry which is preliminary data.</text>
</comment>
<evidence type="ECO:0000313" key="2">
    <source>
        <dbReference type="Proteomes" id="UP000187209"/>
    </source>
</evidence>
<evidence type="ECO:0000313" key="1">
    <source>
        <dbReference type="EMBL" id="OMJ82526.1"/>
    </source>
</evidence>
<accession>A0A1R2C0J0</accession>
<dbReference type="OrthoDB" id="306208at2759"/>
<sequence length="316" mass="36590">MSDGLFTTETSLPENLSSLFTQMNQKISTLDSQLGKILQAHENEFLHAYRIHMTDIQKEIKSLRQTISQEELKRRRDEEILSRERERDWFRNEALRLDKICKEYMKSTEIWKSKAKMLEDDKKILEDKVWALTSYIQNDNSRSKSVNPIKSTETLNKSFITESASTLKSSPDKNYRNAIGHMRKELSFYKSWNKKLKSETTGIIKRKHNLENLFEECVEVARDDLKGIGDAGGTSECSEQVFDKFSDAEKRKILYTLIARPEICDLVKNFVFRSKKIKTPVRSISKASLSTHGLSSHVFSTPQRYRLRVGFGNAAS</sequence>
<gene>
    <name evidence="1" type="ORF">SteCoe_16752</name>
</gene>
<organism evidence="1 2">
    <name type="scientific">Stentor coeruleus</name>
    <dbReference type="NCBI Taxonomy" id="5963"/>
    <lineage>
        <taxon>Eukaryota</taxon>
        <taxon>Sar</taxon>
        <taxon>Alveolata</taxon>
        <taxon>Ciliophora</taxon>
        <taxon>Postciliodesmatophora</taxon>
        <taxon>Heterotrichea</taxon>
        <taxon>Heterotrichida</taxon>
        <taxon>Stentoridae</taxon>
        <taxon>Stentor</taxon>
    </lineage>
</organism>
<dbReference type="PANTHER" id="PTHR40515:SF1">
    <property type="entry name" value="CILIA- AND FLAGELLA-ASSOCIATED PROTEIN 157"/>
    <property type="match status" value="1"/>
</dbReference>
<name>A0A1R2C0J0_9CILI</name>
<dbReference type="PANTHER" id="PTHR40515">
    <property type="entry name" value="CILIA- AND FLAGELLA-ASSOCIATED PROTEIN 157"/>
    <property type="match status" value="1"/>
</dbReference>